<dbReference type="KEGG" id="cmp:Cha6605_1010"/>
<evidence type="ECO:0000259" key="9">
    <source>
        <dbReference type="Pfam" id="PF10099"/>
    </source>
</evidence>
<evidence type="ECO:0000256" key="4">
    <source>
        <dbReference type="ARBA" id="ARBA00022692"/>
    </source>
</evidence>
<dbReference type="InterPro" id="IPR041916">
    <property type="entry name" value="Anti_sigma_zinc_sf"/>
</dbReference>
<dbReference type="GO" id="GO:0005886">
    <property type="term" value="C:plasma membrane"/>
    <property type="evidence" value="ECO:0007669"/>
    <property type="project" value="UniProtKB-SubCell"/>
</dbReference>
<dbReference type="EMBL" id="CP003600">
    <property type="protein sequence ID" value="AFY92249.1"/>
    <property type="molecule type" value="Genomic_DNA"/>
</dbReference>
<evidence type="ECO:0000256" key="5">
    <source>
        <dbReference type="ARBA" id="ARBA00022989"/>
    </source>
</evidence>
<name>K9UDG7_CHAP6</name>
<dbReference type="Proteomes" id="UP000010366">
    <property type="component" value="Chromosome"/>
</dbReference>
<dbReference type="GO" id="GO:0016989">
    <property type="term" value="F:sigma factor antagonist activity"/>
    <property type="evidence" value="ECO:0007669"/>
    <property type="project" value="TreeGrafter"/>
</dbReference>
<keyword evidence="4" id="KW-0812">Transmembrane</keyword>
<dbReference type="PANTHER" id="PTHR37461">
    <property type="entry name" value="ANTI-SIGMA-K FACTOR RSKA"/>
    <property type="match status" value="1"/>
</dbReference>
<dbReference type="PANTHER" id="PTHR37461:SF1">
    <property type="entry name" value="ANTI-SIGMA-K FACTOR RSKA"/>
    <property type="match status" value="1"/>
</dbReference>
<keyword evidence="3" id="KW-1003">Cell membrane</keyword>
<evidence type="ECO:0000313" key="11">
    <source>
        <dbReference type="Proteomes" id="UP000010366"/>
    </source>
</evidence>
<comment type="subcellular location">
    <subcellularLocation>
        <location evidence="2">Cell membrane</location>
    </subcellularLocation>
    <subcellularLocation>
        <location evidence="1">Membrane</location>
        <topology evidence="1">Single-pass membrane protein</topology>
    </subcellularLocation>
</comment>
<evidence type="ECO:0000256" key="8">
    <source>
        <dbReference type="ARBA" id="ARBA00030803"/>
    </source>
</evidence>
<evidence type="ECO:0000256" key="7">
    <source>
        <dbReference type="ARBA" id="ARBA00029829"/>
    </source>
</evidence>
<keyword evidence="6" id="KW-0472">Membrane</keyword>
<evidence type="ECO:0000256" key="2">
    <source>
        <dbReference type="ARBA" id="ARBA00004236"/>
    </source>
</evidence>
<keyword evidence="5" id="KW-1133">Transmembrane helix</keyword>
<dbReference type="STRING" id="1173020.Cha6605_1010"/>
<keyword evidence="11" id="KW-1185">Reference proteome</keyword>
<dbReference type="InterPro" id="IPR018764">
    <property type="entry name" value="RskA_C"/>
</dbReference>
<dbReference type="OrthoDB" id="421181at2"/>
<feature type="domain" description="Anti-sigma K factor RskA C-terminal" evidence="9">
    <location>
        <begin position="103"/>
        <end position="247"/>
    </location>
</feature>
<reference evidence="10 11" key="1">
    <citation type="submission" date="2012-05" db="EMBL/GenBank/DDBJ databases">
        <title>Finished chromosome of genome of Chamaesiphon sp. PCC 6605.</title>
        <authorList>
            <consortium name="US DOE Joint Genome Institute"/>
            <person name="Gugger M."/>
            <person name="Coursin T."/>
            <person name="Rippka R."/>
            <person name="Tandeau De Marsac N."/>
            <person name="Huntemann M."/>
            <person name="Wei C.-L."/>
            <person name="Han J."/>
            <person name="Detter J.C."/>
            <person name="Han C."/>
            <person name="Tapia R."/>
            <person name="Chen A."/>
            <person name="Kyrpides N."/>
            <person name="Mavromatis K."/>
            <person name="Markowitz V."/>
            <person name="Szeto E."/>
            <person name="Ivanova N."/>
            <person name="Pagani I."/>
            <person name="Pati A."/>
            <person name="Goodwin L."/>
            <person name="Nordberg H.P."/>
            <person name="Cantor M.N."/>
            <person name="Hua S.X."/>
            <person name="Woyke T."/>
            <person name="Kerfeld C.A."/>
        </authorList>
    </citation>
    <scope>NUCLEOTIDE SEQUENCE [LARGE SCALE GENOMIC DNA]</scope>
    <source>
        <strain evidence="11">ATCC 27169 / PCC 6605</strain>
    </source>
</reference>
<dbReference type="Gene3D" id="1.10.10.1320">
    <property type="entry name" value="Anti-sigma factor, zinc-finger domain"/>
    <property type="match status" value="1"/>
</dbReference>
<proteinExistence type="predicted"/>
<dbReference type="eggNOG" id="COG5343">
    <property type="taxonomic scope" value="Bacteria"/>
</dbReference>
<evidence type="ECO:0000256" key="6">
    <source>
        <dbReference type="ARBA" id="ARBA00023136"/>
    </source>
</evidence>
<dbReference type="AlphaFoldDB" id="K9UDG7"/>
<dbReference type="HOGENOM" id="CLU_075802_3_0_3"/>
<gene>
    <name evidence="10" type="ORF">Cha6605_1010</name>
</gene>
<dbReference type="InterPro" id="IPR051474">
    <property type="entry name" value="Anti-sigma-K/W_factor"/>
</dbReference>
<evidence type="ECO:0000256" key="3">
    <source>
        <dbReference type="ARBA" id="ARBA00022475"/>
    </source>
</evidence>
<dbReference type="RefSeq" id="WP_015158439.1">
    <property type="nucleotide sequence ID" value="NC_019697.1"/>
</dbReference>
<dbReference type="Pfam" id="PF10099">
    <property type="entry name" value="RskA_C"/>
    <property type="match status" value="1"/>
</dbReference>
<dbReference type="GO" id="GO:0006417">
    <property type="term" value="P:regulation of translation"/>
    <property type="evidence" value="ECO:0007669"/>
    <property type="project" value="TreeGrafter"/>
</dbReference>
<evidence type="ECO:0000256" key="1">
    <source>
        <dbReference type="ARBA" id="ARBA00004167"/>
    </source>
</evidence>
<evidence type="ECO:0000313" key="10">
    <source>
        <dbReference type="EMBL" id="AFY92249.1"/>
    </source>
</evidence>
<protein>
    <recommendedName>
        <fullName evidence="8">Regulator of SigK</fullName>
    </recommendedName>
    <alternativeName>
        <fullName evidence="7">Sigma-K anti-sigma factor RskA</fullName>
    </alternativeName>
</protein>
<organism evidence="10 11">
    <name type="scientific">Chamaesiphon minutus (strain ATCC 27169 / PCC 6605)</name>
    <dbReference type="NCBI Taxonomy" id="1173020"/>
    <lineage>
        <taxon>Bacteria</taxon>
        <taxon>Bacillati</taxon>
        <taxon>Cyanobacteriota</taxon>
        <taxon>Cyanophyceae</taxon>
        <taxon>Gomontiellales</taxon>
        <taxon>Chamaesiphonaceae</taxon>
        <taxon>Chamaesiphon</taxon>
    </lineage>
</organism>
<accession>K9UDG7</accession>
<sequence length="255" mass="27957">MTNSALSDETKQLAAGYVLDELAPPEVEFFERMMLENPALRQEVRELQMVLGGLALDVPQLQPPAHLRAQVLQASEIVGEASLKENRQVVATPPKKTNWSKVVAIFALIAAVALSLDNLRLRQDLNFARQQTPERVANLLQRPNSKLIALTDRTNRATGGTVLFTPGKWQDVVVSVKNLPPLPADQVYRLWLSLNNQQVIYCGEFRTDGQGNASESINPPQVPPPGTKATGLFVTVDRQNAPLVPTGTRIIAGEI</sequence>